<evidence type="ECO:0000313" key="3">
    <source>
        <dbReference type="EMBL" id="MBM0105186.1"/>
    </source>
</evidence>
<feature type="region of interest" description="Disordered" evidence="1">
    <location>
        <begin position="1"/>
        <end position="23"/>
    </location>
</feature>
<evidence type="ECO:0000259" key="2">
    <source>
        <dbReference type="Pfam" id="PF13471"/>
    </source>
</evidence>
<dbReference type="RefSeq" id="WP_203167242.1">
    <property type="nucleotide sequence ID" value="NZ_JAEVLS010000002.1"/>
</dbReference>
<organism evidence="3 4">
    <name type="scientific">Steroidobacter gossypii</name>
    <dbReference type="NCBI Taxonomy" id="2805490"/>
    <lineage>
        <taxon>Bacteria</taxon>
        <taxon>Pseudomonadati</taxon>
        <taxon>Pseudomonadota</taxon>
        <taxon>Gammaproteobacteria</taxon>
        <taxon>Steroidobacterales</taxon>
        <taxon>Steroidobacteraceae</taxon>
        <taxon>Steroidobacter</taxon>
    </lineage>
</organism>
<dbReference type="Pfam" id="PF13471">
    <property type="entry name" value="Transglut_core3"/>
    <property type="match status" value="1"/>
</dbReference>
<gene>
    <name evidence="3" type="ORF">JM946_10510</name>
</gene>
<reference evidence="3 4" key="1">
    <citation type="journal article" date="2021" name="Int. J. Syst. Evol. Microbiol.">
        <title>Steroidobacter gossypii sp. nov., isolated from soil of cotton cropping field.</title>
        <authorList>
            <person name="Huang R."/>
            <person name="Yang S."/>
            <person name="Zhen C."/>
            <person name="Liu W."/>
        </authorList>
    </citation>
    <scope>NUCLEOTIDE SEQUENCE [LARGE SCALE GENOMIC DNA]</scope>
    <source>
        <strain evidence="3 4">S1-65</strain>
    </source>
</reference>
<proteinExistence type="predicted"/>
<dbReference type="InterPro" id="IPR032708">
    <property type="entry name" value="McjB_C"/>
</dbReference>
<feature type="domain" description="Microcin J25-processing protein McjB C-terminal" evidence="2">
    <location>
        <begin position="68"/>
        <end position="167"/>
    </location>
</feature>
<comment type="caution">
    <text evidence="3">The sequence shown here is derived from an EMBL/GenBank/DDBJ whole genome shotgun (WGS) entry which is preliminary data.</text>
</comment>
<name>A0ABS1WW25_9GAMM</name>
<keyword evidence="4" id="KW-1185">Reference proteome</keyword>
<evidence type="ECO:0000256" key="1">
    <source>
        <dbReference type="SAM" id="MobiDB-lite"/>
    </source>
</evidence>
<dbReference type="InterPro" id="IPR053521">
    <property type="entry name" value="McjB-like"/>
</dbReference>
<accession>A0ABS1WW25</accession>
<dbReference type="EMBL" id="JAEVLS010000002">
    <property type="protein sequence ID" value="MBM0105186.1"/>
    <property type="molecule type" value="Genomic_DNA"/>
</dbReference>
<sequence length="169" mass="19179">MIAQGILTRTPSHGKAATPASIPTPRRALIPEPQLIPQPPASTWQRAECYLPAMIWSTIKAKAALRFQSIEHITHKIAKRRGDSRPDADLASLLEDFYWLRPFVFSGHQRCLFQSLTLLYFLGRFGWQPRWVFGVRQAPFGAHCWLQDGEAVLNDTLDRVALFTPIMVV</sequence>
<protein>
    <submittedName>
        <fullName evidence="3">Lasso peptide biosynthesis B2 protein</fullName>
    </submittedName>
</protein>
<evidence type="ECO:0000313" key="4">
    <source>
        <dbReference type="Proteomes" id="UP000661077"/>
    </source>
</evidence>
<dbReference type="Proteomes" id="UP000661077">
    <property type="component" value="Unassembled WGS sequence"/>
</dbReference>
<dbReference type="NCBIfam" id="NF033537">
    <property type="entry name" value="lasso_biosyn_B2"/>
    <property type="match status" value="1"/>
</dbReference>